<evidence type="ECO:0000313" key="1">
    <source>
        <dbReference type="EMBL" id="MBH8577842.1"/>
    </source>
</evidence>
<proteinExistence type="predicted"/>
<dbReference type="PANTHER" id="PTHR47682">
    <property type="entry name" value="TETRATRICOPEPTIDE REPEAT (TPR)-CONTAINING PROTEIN"/>
    <property type="match status" value="1"/>
</dbReference>
<dbReference type="Proteomes" id="UP000662314">
    <property type="component" value="Unassembled WGS sequence"/>
</dbReference>
<evidence type="ECO:0000313" key="2">
    <source>
        <dbReference type="Proteomes" id="UP000662314"/>
    </source>
</evidence>
<dbReference type="CDD" id="cd02980">
    <property type="entry name" value="TRX_Fd_family"/>
    <property type="match status" value="1"/>
</dbReference>
<dbReference type="InterPro" id="IPR036249">
    <property type="entry name" value="Thioredoxin-like_sf"/>
</dbReference>
<dbReference type="SUPFAM" id="SSF52833">
    <property type="entry name" value="Thioredoxin-like"/>
    <property type="match status" value="1"/>
</dbReference>
<dbReference type="AlphaFoldDB" id="A0A8J7IMQ2"/>
<dbReference type="EMBL" id="JAECZA010000295">
    <property type="protein sequence ID" value="MBH8577842.1"/>
    <property type="molecule type" value="Genomic_DNA"/>
</dbReference>
<gene>
    <name evidence="1" type="ORF">I8752_33760</name>
</gene>
<dbReference type="PANTHER" id="PTHR47682:SF1">
    <property type="entry name" value="TETRATRICOPEPTIDE REPEAT (TPR)-CONTAINING PROTEIN"/>
    <property type="match status" value="1"/>
</dbReference>
<keyword evidence="2" id="KW-1185">Reference proteome</keyword>
<sequence length="110" mass="12220">MTDVTQSSNFPKTDQPSFTRCVRVCQNRTCKKQGAAKVLAAFAALPIPGVTIMASSCLGQCGNGPMVLVLPEMVWYNRVLPEEVPLLVEHHLIDGQRVKNMLYHRFHPQG</sequence>
<protein>
    <submittedName>
        <fullName evidence="1">(2Fe-2S) ferredoxin domain-containing protein</fullName>
    </submittedName>
</protein>
<accession>A0A8J7IMQ2</accession>
<dbReference type="Gene3D" id="3.40.30.10">
    <property type="entry name" value="Glutaredoxin"/>
    <property type="match status" value="1"/>
</dbReference>
<reference evidence="1 2" key="1">
    <citation type="journal article" date="2021" name="Int. J. Syst. Evol. Microbiol.">
        <title>Amazonocrinis nigriterrae gen. nov., sp. nov., Atlanticothrix silvestris gen. nov., sp. nov. and Dendronalium phyllosphericum gen. nov., sp. nov., nostocacean cyanobacteria from Brazilian environments.</title>
        <authorList>
            <person name="Alvarenga D.O."/>
            <person name="Andreote A.P.D."/>
            <person name="Branco L.H.Z."/>
            <person name="Delbaje E."/>
            <person name="Cruz R.B."/>
            <person name="Varani A.M."/>
            <person name="Fiore M.F."/>
        </authorList>
    </citation>
    <scope>NUCLEOTIDE SEQUENCE [LARGE SCALE GENOMIC DNA]</scope>
    <source>
        <strain evidence="1 2">CENA369</strain>
    </source>
</reference>
<name>A0A8J7IMQ2_9NOST</name>
<organism evidence="1 2">
    <name type="scientific">Dendronalium phyllosphericum CENA369</name>
    <dbReference type="NCBI Taxonomy" id="1725256"/>
    <lineage>
        <taxon>Bacteria</taxon>
        <taxon>Bacillati</taxon>
        <taxon>Cyanobacteriota</taxon>
        <taxon>Cyanophyceae</taxon>
        <taxon>Nostocales</taxon>
        <taxon>Nostocaceae</taxon>
        <taxon>Dendronalium</taxon>
        <taxon>Dendronalium phyllosphericum</taxon>
    </lineage>
</organism>
<dbReference type="RefSeq" id="WP_214436527.1">
    <property type="nucleotide sequence ID" value="NZ_CAWPUQ010000232.1"/>
</dbReference>
<comment type="caution">
    <text evidence="1">The sequence shown here is derived from an EMBL/GenBank/DDBJ whole genome shotgun (WGS) entry which is preliminary data.</text>
</comment>